<evidence type="ECO:0000313" key="4">
    <source>
        <dbReference type="EMBL" id="AKG45065.1"/>
    </source>
</evidence>
<organism evidence="4 5">
    <name type="scientific">Streptomyces xiamenensis</name>
    <dbReference type="NCBI Taxonomy" id="408015"/>
    <lineage>
        <taxon>Bacteria</taxon>
        <taxon>Bacillati</taxon>
        <taxon>Actinomycetota</taxon>
        <taxon>Actinomycetes</taxon>
        <taxon>Kitasatosporales</taxon>
        <taxon>Streptomycetaceae</taxon>
        <taxon>Streptomyces</taxon>
    </lineage>
</organism>
<dbReference type="CDD" id="cd04301">
    <property type="entry name" value="NAT_SF"/>
    <property type="match status" value="1"/>
</dbReference>
<evidence type="ECO:0000313" key="5">
    <source>
        <dbReference type="Proteomes" id="UP000034034"/>
    </source>
</evidence>
<dbReference type="Proteomes" id="UP000034034">
    <property type="component" value="Chromosome"/>
</dbReference>
<dbReference type="PROSITE" id="PS51186">
    <property type="entry name" value="GNAT"/>
    <property type="match status" value="1"/>
</dbReference>
<dbReference type="AlphaFoldDB" id="A0A0F7FY73"/>
<keyword evidence="1" id="KW-0808">Transferase</keyword>
<keyword evidence="2" id="KW-0012">Acyltransferase</keyword>
<gene>
    <name evidence="4" type="ORF">SXIM_36810</name>
</gene>
<dbReference type="PANTHER" id="PTHR43877">
    <property type="entry name" value="AMINOALKYLPHOSPHONATE N-ACETYLTRANSFERASE-RELATED-RELATED"/>
    <property type="match status" value="1"/>
</dbReference>
<dbReference type="InterPro" id="IPR000182">
    <property type="entry name" value="GNAT_dom"/>
</dbReference>
<dbReference type="SUPFAM" id="SSF55729">
    <property type="entry name" value="Acyl-CoA N-acyltransferases (Nat)"/>
    <property type="match status" value="1"/>
</dbReference>
<evidence type="ECO:0000259" key="3">
    <source>
        <dbReference type="PROSITE" id="PS51186"/>
    </source>
</evidence>
<dbReference type="HOGENOM" id="CLU_1000846_0_0_11"/>
<dbReference type="KEGG" id="sxi:SXIM_36810"/>
<accession>A0A0F7FY73</accession>
<proteinExistence type="predicted"/>
<reference evidence="4" key="1">
    <citation type="submission" date="2019-08" db="EMBL/GenBank/DDBJ databases">
        <title>Complete genome sequence of a mangrove-derived Streptomyces xiamenensis.</title>
        <authorList>
            <person name="Xu J."/>
        </authorList>
    </citation>
    <scope>NUCLEOTIDE SEQUENCE</scope>
    <source>
        <strain evidence="4">318</strain>
    </source>
</reference>
<name>A0A0F7FY73_9ACTN</name>
<dbReference type="InterPro" id="IPR016181">
    <property type="entry name" value="Acyl_CoA_acyltransferase"/>
</dbReference>
<dbReference type="EMBL" id="CP009922">
    <property type="protein sequence ID" value="AKG45065.1"/>
    <property type="molecule type" value="Genomic_DNA"/>
</dbReference>
<dbReference type="GO" id="GO:0016747">
    <property type="term" value="F:acyltransferase activity, transferring groups other than amino-acyl groups"/>
    <property type="evidence" value="ECO:0007669"/>
    <property type="project" value="InterPro"/>
</dbReference>
<dbReference type="Pfam" id="PF00583">
    <property type="entry name" value="Acetyltransf_1"/>
    <property type="match status" value="1"/>
</dbReference>
<dbReference type="PATRIC" id="fig|408015.6.peg.3730"/>
<protein>
    <submittedName>
        <fullName evidence="4">N-acetyltransferase GCN5</fullName>
    </submittedName>
</protein>
<sequence>MPTRDTTRGIHLVDIPGSGVSEIRAHPEGTIGHLGLTAPTTAGSAGGRIDTLRITRPDPGLHWARAAITAAGERLVARGCGYAQVTLPTADHPLLPAFRALGYRELARTLSTPLGGQQPVDGAYALHALTERGFLAWLPLFRADYRDALRRGGIPAAEAEAGAGRWAADLTANRLDSHRHVLRSLSHRGVPVGHLWAAVTRGPQTRAFVLDVRIAPAHRGRGHGRALLRATENEALSLGCSTLGLSVFADNRPALRLYDALGYPVSGVVLLRRLTG</sequence>
<evidence type="ECO:0000256" key="2">
    <source>
        <dbReference type="ARBA" id="ARBA00023315"/>
    </source>
</evidence>
<keyword evidence="5" id="KW-1185">Reference proteome</keyword>
<dbReference type="RefSeq" id="WP_053116246.1">
    <property type="nucleotide sequence ID" value="NZ_CP009922.3"/>
</dbReference>
<dbReference type="InterPro" id="IPR050832">
    <property type="entry name" value="Bact_Acetyltransf"/>
</dbReference>
<evidence type="ECO:0000256" key="1">
    <source>
        <dbReference type="ARBA" id="ARBA00022679"/>
    </source>
</evidence>
<feature type="domain" description="N-acetyltransferase" evidence="3">
    <location>
        <begin position="124"/>
        <end position="276"/>
    </location>
</feature>
<dbReference type="Gene3D" id="3.40.630.30">
    <property type="match status" value="1"/>
</dbReference>